<organism evidence="4 5">
    <name type="scientific">Saccharopolyspora erythraea (strain ATCC 11635 / DSM 40517 / JCM 4748 / NBRC 13426 / NCIMB 8594 / NRRL 2338)</name>
    <dbReference type="NCBI Taxonomy" id="405948"/>
    <lineage>
        <taxon>Bacteria</taxon>
        <taxon>Bacillati</taxon>
        <taxon>Actinomycetota</taxon>
        <taxon>Actinomycetes</taxon>
        <taxon>Pseudonocardiales</taxon>
        <taxon>Pseudonocardiaceae</taxon>
        <taxon>Saccharopolyspora</taxon>
    </lineage>
</organism>
<name>A4FHT0_SACEN</name>
<dbReference type="CDD" id="cd21136">
    <property type="entry name" value="amidinotransferase_AGAT-like"/>
    <property type="match status" value="1"/>
</dbReference>
<feature type="active site" description="Amidino-cysteine intermediate" evidence="3">
    <location>
        <position position="344"/>
    </location>
</feature>
<dbReference type="STRING" id="405948.SACE_4336"/>
<dbReference type="GO" id="GO:0015068">
    <property type="term" value="F:glycine amidinotransferase activity"/>
    <property type="evidence" value="ECO:0007669"/>
    <property type="project" value="UniProtKB-EC"/>
</dbReference>
<protein>
    <submittedName>
        <fullName evidence="4">Amidinotransferase family protein</fullName>
        <ecNumber evidence="4">2.1.4.1</ecNumber>
    </submittedName>
</protein>
<gene>
    <name evidence="4" type="ordered locus">SACE_4336</name>
</gene>
<comment type="similarity">
    <text evidence="1">Belongs to the amidinotransferase family.</text>
</comment>
<dbReference type="AlphaFoldDB" id="A4FHT0"/>
<dbReference type="PANTHER" id="PTHR10488">
    <property type="entry name" value="GLYCINE AMIDINOTRANSFERASE, MITOCHONDRIAL"/>
    <property type="match status" value="1"/>
</dbReference>
<proteinExistence type="inferred from homology"/>
<evidence type="ECO:0000256" key="3">
    <source>
        <dbReference type="PIRSR" id="PIRSR633195-1"/>
    </source>
</evidence>
<keyword evidence="2 4" id="KW-0808">Transferase</keyword>
<dbReference type="InterPro" id="IPR033195">
    <property type="entry name" value="AmidinoTrfase"/>
</dbReference>
<accession>A4FHT0</accession>
<reference evidence="4 5" key="1">
    <citation type="journal article" date="2007" name="Nat. Biotechnol.">
        <title>Complete genome sequence of the erythromycin-producing bacterium Saccharopolyspora erythraea NRRL23338.</title>
        <authorList>
            <person name="Oliynyk M."/>
            <person name="Samborskyy M."/>
            <person name="Lester J.B."/>
            <person name="Mironenko T."/>
            <person name="Scott N."/>
            <person name="Dickens S."/>
            <person name="Haydock S.F."/>
            <person name="Leadlay P.F."/>
        </authorList>
    </citation>
    <scope>NUCLEOTIDE SEQUENCE [LARGE SCALE GENOMIC DNA]</scope>
    <source>
        <strain evidence="5">ATCC 11635 / DSM 40517 / JCM 4748 / NBRC 13426 / NCIMB 8594 / NRRL 2338</strain>
    </source>
</reference>
<dbReference type="RefSeq" id="WP_011874310.1">
    <property type="nucleotide sequence ID" value="NC_009142.1"/>
</dbReference>
<dbReference type="EMBL" id="AM420293">
    <property type="protein sequence ID" value="CAM03605.1"/>
    <property type="molecule type" value="Genomic_DNA"/>
</dbReference>
<feature type="active site" evidence="3">
    <location>
        <position position="242"/>
    </location>
</feature>
<dbReference type="HOGENOM" id="CLU_047415_0_0_11"/>
<dbReference type="PANTHER" id="PTHR10488:SF1">
    <property type="entry name" value="GLYCINE AMIDINOTRANSFERASE, MITOCHONDRIAL"/>
    <property type="match status" value="1"/>
</dbReference>
<sequence>MEQPRPSASPVRVATEWEPLREVIVGIVDDMRVPEWDPSARAVVPRHGRAPLTGWAGRRFPAELVELARREVDGLADFLERQGVVVRRPEPVDHHRPVVTPHFSTGGGFHSAMPRDSLFAIDDLVVETPMAWRSRYFETFAFRPILRDYFERGARWTAAPKPQLRDTTWRDDRIEDRDEFDPVINEDEPLFDAADFVRIGGGVVVGQLSHVTNRAGVRWLQRHLGPEYRVLSYVFDDDGPMHIDTTLLPMGEGRVLVNEAWVSRLPDVFAGWEVLVPPPSQLPAAHPLYYTSQWIHCNVLMLDEEHVLVEAEEADFAAHLRKWGFEPIPLPFKHFQTFGGSFHCATLDVRRG</sequence>
<dbReference type="eggNOG" id="COG1834">
    <property type="taxonomic scope" value="Bacteria"/>
</dbReference>
<dbReference type="GO" id="GO:0006601">
    <property type="term" value="P:creatine biosynthetic process"/>
    <property type="evidence" value="ECO:0007669"/>
    <property type="project" value="TreeGrafter"/>
</dbReference>
<dbReference type="EC" id="2.1.4.1" evidence="4"/>
<dbReference type="Proteomes" id="UP000006728">
    <property type="component" value="Chromosome"/>
</dbReference>
<evidence type="ECO:0000313" key="5">
    <source>
        <dbReference type="Proteomes" id="UP000006728"/>
    </source>
</evidence>
<feature type="active site" evidence="3">
    <location>
        <position position="192"/>
    </location>
</feature>
<evidence type="ECO:0000256" key="2">
    <source>
        <dbReference type="ARBA" id="ARBA00022679"/>
    </source>
</evidence>
<evidence type="ECO:0000256" key="1">
    <source>
        <dbReference type="ARBA" id="ARBA00006943"/>
    </source>
</evidence>
<dbReference type="KEGG" id="sen:SACE_4336"/>
<evidence type="ECO:0000313" key="4">
    <source>
        <dbReference type="EMBL" id="CAM03605.1"/>
    </source>
</evidence>
<dbReference type="Gene3D" id="3.75.10.10">
    <property type="entry name" value="L-arginine/glycine Amidinotransferase, Chain A"/>
    <property type="match status" value="1"/>
</dbReference>
<dbReference type="SUPFAM" id="SSF55909">
    <property type="entry name" value="Pentein"/>
    <property type="match status" value="1"/>
</dbReference>
<keyword evidence="5" id="KW-1185">Reference proteome</keyword>